<evidence type="ECO:0000256" key="23">
    <source>
        <dbReference type="ARBA" id="ARBA00034000"/>
    </source>
</evidence>
<evidence type="ECO:0000256" key="24">
    <source>
        <dbReference type="ARBA" id="ARBA00044770"/>
    </source>
</evidence>
<keyword evidence="21" id="KW-0511">Multifunctional enzyme</keyword>
<name>A0A845QIV3_9FIRM</name>
<dbReference type="FunFam" id="1.10.3810.10:FF:000001">
    <property type="entry name" value="Penicillin-binding protein 1A"/>
    <property type="match status" value="1"/>
</dbReference>
<evidence type="ECO:0000256" key="22">
    <source>
        <dbReference type="ARBA" id="ARBA00023316"/>
    </source>
</evidence>
<evidence type="ECO:0000256" key="26">
    <source>
        <dbReference type="ARBA" id="ARBA00060592"/>
    </source>
</evidence>
<comment type="pathway">
    <text evidence="3">Cell wall biogenesis; peptidoglycan biosynthesis.</text>
</comment>
<evidence type="ECO:0000256" key="2">
    <source>
        <dbReference type="ARBA" id="ARBA00004401"/>
    </source>
</evidence>
<evidence type="ECO:0000256" key="16">
    <source>
        <dbReference type="ARBA" id="ARBA00022968"/>
    </source>
</evidence>
<keyword evidence="13 28" id="KW-0812">Transmembrane</keyword>
<dbReference type="InterPro" id="IPR050396">
    <property type="entry name" value="Glycosyltr_51/Transpeptidase"/>
</dbReference>
<evidence type="ECO:0000256" key="7">
    <source>
        <dbReference type="ARBA" id="ARBA00018638"/>
    </source>
</evidence>
<evidence type="ECO:0000256" key="19">
    <source>
        <dbReference type="ARBA" id="ARBA00023136"/>
    </source>
</evidence>
<comment type="caution">
    <text evidence="31">The sequence shown here is derived from an EMBL/GenBank/DDBJ whole genome shotgun (WGS) entry which is preliminary data.</text>
</comment>
<feature type="compositionally biased region" description="Acidic residues" evidence="27">
    <location>
        <begin position="956"/>
        <end position="975"/>
    </location>
</feature>
<evidence type="ECO:0000256" key="9">
    <source>
        <dbReference type="ARBA" id="ARBA00022645"/>
    </source>
</evidence>
<comment type="subcellular location">
    <subcellularLocation>
        <location evidence="2">Cell membrane</location>
        <topology evidence="2">Single-pass type II membrane protein</topology>
    </subcellularLocation>
</comment>
<evidence type="ECO:0000313" key="32">
    <source>
        <dbReference type="Proteomes" id="UP000446866"/>
    </source>
</evidence>
<comment type="similarity">
    <text evidence="5">In the N-terminal section; belongs to the glycosyltransferase 51 family.</text>
</comment>
<evidence type="ECO:0000256" key="20">
    <source>
        <dbReference type="ARBA" id="ARBA00023251"/>
    </source>
</evidence>
<keyword evidence="16" id="KW-0735">Signal-anchor</keyword>
<dbReference type="GO" id="GO:0008360">
    <property type="term" value="P:regulation of cell shape"/>
    <property type="evidence" value="ECO:0007669"/>
    <property type="project" value="UniProtKB-KW"/>
</dbReference>
<evidence type="ECO:0000256" key="5">
    <source>
        <dbReference type="ARBA" id="ARBA00007739"/>
    </source>
</evidence>
<comment type="catalytic activity">
    <reaction evidence="23">
        <text>Preferential cleavage: (Ac)2-L-Lys-D-Ala-|-D-Ala. Also transpeptidation of peptidyl-alanyl moieties that are N-acyl substituents of D-alanine.</text>
        <dbReference type="EC" id="3.4.16.4"/>
    </reaction>
</comment>
<organism evidence="31 32">
    <name type="scientific">Anaerotruncus colihominis</name>
    <dbReference type="NCBI Taxonomy" id="169435"/>
    <lineage>
        <taxon>Bacteria</taxon>
        <taxon>Bacillati</taxon>
        <taxon>Bacillota</taxon>
        <taxon>Clostridia</taxon>
        <taxon>Eubacteriales</taxon>
        <taxon>Oscillospiraceae</taxon>
        <taxon>Anaerotruncus</taxon>
    </lineage>
</organism>
<accession>A0A845QIV3</accession>
<keyword evidence="19 28" id="KW-0472">Membrane</keyword>
<dbReference type="SUPFAM" id="SSF56601">
    <property type="entry name" value="beta-lactamase/transpeptidase-like"/>
    <property type="match status" value="1"/>
</dbReference>
<keyword evidence="14" id="KW-0378">Hydrolase</keyword>
<dbReference type="UniPathway" id="UPA00219"/>
<dbReference type="Gene3D" id="1.10.3810.10">
    <property type="entry name" value="Biosynthetic peptidoglycan transglycosylase-like"/>
    <property type="match status" value="1"/>
</dbReference>
<evidence type="ECO:0000256" key="1">
    <source>
        <dbReference type="ARBA" id="ARBA00002624"/>
    </source>
</evidence>
<evidence type="ECO:0000259" key="29">
    <source>
        <dbReference type="Pfam" id="PF00905"/>
    </source>
</evidence>
<dbReference type="GO" id="GO:0006508">
    <property type="term" value="P:proteolysis"/>
    <property type="evidence" value="ECO:0007669"/>
    <property type="project" value="UniProtKB-KW"/>
</dbReference>
<evidence type="ECO:0000259" key="30">
    <source>
        <dbReference type="Pfam" id="PF00912"/>
    </source>
</evidence>
<evidence type="ECO:0000256" key="18">
    <source>
        <dbReference type="ARBA" id="ARBA00022989"/>
    </source>
</evidence>
<comment type="function">
    <text evidence="1">Cell wall formation. Synthesis of cross-linked peptidoglycan from the lipid intermediates. The enzyme has a penicillin-insensitive transglycosylase N-terminal domain (formation of linear glycan strands) and a penicillin-sensitive transpeptidase C-terminal domain (cross-linking of the peptide subunits).</text>
</comment>
<evidence type="ECO:0000256" key="13">
    <source>
        <dbReference type="ARBA" id="ARBA00022692"/>
    </source>
</evidence>
<evidence type="ECO:0000256" key="6">
    <source>
        <dbReference type="ARBA" id="ARBA00012448"/>
    </source>
</evidence>
<evidence type="ECO:0000256" key="12">
    <source>
        <dbReference type="ARBA" id="ARBA00022679"/>
    </source>
</evidence>
<evidence type="ECO:0000256" key="27">
    <source>
        <dbReference type="SAM" id="MobiDB-lite"/>
    </source>
</evidence>
<comment type="pathway">
    <text evidence="26">Glycan biosynthesis.</text>
</comment>
<dbReference type="GO" id="GO:0030288">
    <property type="term" value="C:outer membrane-bounded periplasmic space"/>
    <property type="evidence" value="ECO:0007669"/>
    <property type="project" value="TreeGrafter"/>
</dbReference>
<keyword evidence="11" id="KW-0328">Glycosyltransferase</keyword>
<evidence type="ECO:0000256" key="17">
    <source>
        <dbReference type="ARBA" id="ARBA00022984"/>
    </source>
</evidence>
<feature type="domain" description="Glycosyl transferase family 51" evidence="30">
    <location>
        <begin position="98"/>
        <end position="258"/>
    </location>
</feature>
<keyword evidence="17" id="KW-0573">Peptidoglycan synthesis</keyword>
<evidence type="ECO:0000256" key="11">
    <source>
        <dbReference type="ARBA" id="ARBA00022676"/>
    </source>
</evidence>
<feature type="domain" description="Penicillin-binding protein transpeptidase" evidence="29">
    <location>
        <begin position="640"/>
        <end position="806"/>
    </location>
</feature>
<dbReference type="Pfam" id="PF00912">
    <property type="entry name" value="Transgly"/>
    <property type="match status" value="1"/>
</dbReference>
<dbReference type="GO" id="GO:0005886">
    <property type="term" value="C:plasma membrane"/>
    <property type="evidence" value="ECO:0007669"/>
    <property type="project" value="UniProtKB-SubCell"/>
</dbReference>
<dbReference type="GO" id="GO:0009002">
    <property type="term" value="F:serine-type D-Ala-D-Ala carboxypeptidase activity"/>
    <property type="evidence" value="ECO:0007669"/>
    <property type="project" value="UniProtKB-EC"/>
</dbReference>
<evidence type="ECO:0000256" key="21">
    <source>
        <dbReference type="ARBA" id="ARBA00023268"/>
    </source>
</evidence>
<dbReference type="InterPro" id="IPR001264">
    <property type="entry name" value="Glyco_trans_51"/>
</dbReference>
<dbReference type="GO" id="GO:0008955">
    <property type="term" value="F:peptidoglycan glycosyltransferase activity"/>
    <property type="evidence" value="ECO:0007669"/>
    <property type="project" value="UniProtKB-EC"/>
</dbReference>
<dbReference type="SUPFAM" id="SSF53955">
    <property type="entry name" value="Lysozyme-like"/>
    <property type="match status" value="1"/>
</dbReference>
<feature type="region of interest" description="Disordered" evidence="27">
    <location>
        <begin position="920"/>
        <end position="975"/>
    </location>
</feature>
<dbReference type="EC" id="2.4.99.28" evidence="24"/>
<dbReference type="InterPro" id="IPR012338">
    <property type="entry name" value="Beta-lactam/transpept-like"/>
</dbReference>
<dbReference type="Pfam" id="PF00905">
    <property type="entry name" value="Transpeptidase"/>
    <property type="match status" value="1"/>
</dbReference>
<evidence type="ECO:0000256" key="14">
    <source>
        <dbReference type="ARBA" id="ARBA00022801"/>
    </source>
</evidence>
<protein>
    <recommendedName>
        <fullName evidence="7">Penicillin-binding protein 1A</fullName>
        <ecNumber evidence="24">2.4.99.28</ecNumber>
        <ecNumber evidence="6">3.4.16.4</ecNumber>
    </recommendedName>
</protein>
<evidence type="ECO:0000256" key="3">
    <source>
        <dbReference type="ARBA" id="ARBA00004752"/>
    </source>
</evidence>
<evidence type="ECO:0000256" key="25">
    <source>
        <dbReference type="ARBA" id="ARBA00049902"/>
    </source>
</evidence>
<comment type="catalytic activity">
    <reaction evidence="25">
        <text>[GlcNAc-(1-&gt;4)-Mur2Ac(oyl-L-Ala-gamma-D-Glu-L-Lys-D-Ala-D-Ala)](n)-di-trans,octa-cis-undecaprenyl diphosphate + beta-D-GlcNAc-(1-&gt;4)-Mur2Ac(oyl-L-Ala-gamma-D-Glu-L-Lys-D-Ala-D-Ala)-di-trans,octa-cis-undecaprenyl diphosphate = [GlcNAc-(1-&gt;4)-Mur2Ac(oyl-L-Ala-gamma-D-Glu-L-Lys-D-Ala-D-Ala)](n+1)-di-trans,octa-cis-undecaprenyl diphosphate + di-trans,octa-cis-undecaprenyl diphosphate + H(+)</text>
        <dbReference type="Rhea" id="RHEA:23708"/>
        <dbReference type="Rhea" id="RHEA-COMP:9602"/>
        <dbReference type="Rhea" id="RHEA-COMP:9603"/>
        <dbReference type="ChEBI" id="CHEBI:15378"/>
        <dbReference type="ChEBI" id="CHEBI:58405"/>
        <dbReference type="ChEBI" id="CHEBI:60033"/>
        <dbReference type="ChEBI" id="CHEBI:78435"/>
        <dbReference type="EC" id="2.4.99.28"/>
    </reaction>
</comment>
<evidence type="ECO:0000256" key="4">
    <source>
        <dbReference type="ARBA" id="ARBA00007090"/>
    </source>
</evidence>
<dbReference type="Proteomes" id="UP000446866">
    <property type="component" value="Unassembled WGS sequence"/>
</dbReference>
<feature type="region of interest" description="Disordered" evidence="27">
    <location>
        <begin position="1"/>
        <end position="37"/>
    </location>
</feature>
<feature type="transmembrane region" description="Helical" evidence="28">
    <location>
        <begin position="49"/>
        <end position="68"/>
    </location>
</feature>
<sequence length="975" mass="108355">MRSDRNKRSKSRQTKQQVTEQAVMHSESNTAVPTTNKKKKKHRLNWKRFILFLFCIFLLVCIAVGIYVGRAISAAPDIDTSEIYSILSESTVIYDDEGNEIDTVFSEQNRTNVEYKDLPQDLIDAVVALEDKTFWDHHGFNFIRILGAIKESIFGGGQVSGTSTITQQLARNLFLKDKQFDHDMTRKIQEAYYTIILEKELSKEEIITAYLNTIYLGYGSYGVQAASQAYFSKDVQDLTLAQCAALASLPQSPADSQLVLFVGSQDVSAKDKNILKSNSRGTYIANDASKDRRDICLSLMLEQGYITQKEYDKASSTKLKKMLNPTYNSILEKSAYFEDYVIDQVIEALMEEKEWDYDTAWNKVYNGGLRIYSTLDAQAQQVIETEFDNDANFPASYTYNTPNMDSYDSYFDAEGNFTLQKGEFLKRKDGGLVIKTGKRLNVYETTVNGETDYSIEFKNMYKYENGTLYTISGGFINIPQKYKIMNKKGNIQIPAEFFEDEDYANFFIFNDDGTITIPSTSYTLNQKVVQPQAAMTIVENSTGYIKAMVGGRKTAGRRLHNRAISPEQPGSSIKPLAVYSAAIAQSAEEAKNGKKHNFTNFKIDKQGDKLWGYYLTPASIVIDEKTTINGKVWPQNAGGAGYSGPMTMRTALQQSINTCAVKIFLQVGADYSANLVEKFGITTLEREGSVNDMNPAGLALGGLTNGVTTLDMASAYTVFPNNGTRRETTAFTKIVDSQDETLVDRTKTKSHRVLDSGVAWIMTDMLKSVVSQGIGYPAAISGVQVGGKTGTTDHQVDIWFDGFTPSYSASLWIGVDQNCNGTEMSGPAARLWGKIMNQIDGAKQGSYKSMPSNVISSGGEYYIAGTQGGVGSIKDLEKKVAICKETGYLATPDCPDTEKKGYFDFGNDDDIPRFYCHKHNANPEKYPINPDENYVPFVKPEEPEDDDPDKPKPDDSDNENDDGDGDGDGEEDDAA</sequence>
<keyword evidence="8" id="KW-1003">Cell membrane</keyword>
<dbReference type="PANTHER" id="PTHR32282:SF11">
    <property type="entry name" value="PENICILLIN-BINDING PROTEIN 1B"/>
    <property type="match status" value="1"/>
</dbReference>
<keyword evidence="18 28" id="KW-1133">Transmembrane helix</keyword>
<dbReference type="GO" id="GO:0046677">
    <property type="term" value="P:response to antibiotic"/>
    <property type="evidence" value="ECO:0007669"/>
    <property type="project" value="UniProtKB-KW"/>
</dbReference>
<dbReference type="AlphaFoldDB" id="A0A845QIV3"/>
<dbReference type="Gene3D" id="3.40.710.10">
    <property type="entry name" value="DD-peptidase/beta-lactamase superfamily"/>
    <property type="match status" value="2"/>
</dbReference>
<keyword evidence="9" id="KW-0121">Carboxypeptidase</keyword>
<dbReference type="PANTHER" id="PTHR32282">
    <property type="entry name" value="BINDING PROTEIN TRANSPEPTIDASE, PUTATIVE-RELATED"/>
    <property type="match status" value="1"/>
</dbReference>
<evidence type="ECO:0000256" key="15">
    <source>
        <dbReference type="ARBA" id="ARBA00022960"/>
    </source>
</evidence>
<keyword evidence="20" id="KW-0046">Antibiotic resistance</keyword>
<feature type="compositionally biased region" description="Polar residues" evidence="27">
    <location>
        <begin position="14"/>
        <end position="35"/>
    </location>
</feature>
<evidence type="ECO:0000256" key="10">
    <source>
        <dbReference type="ARBA" id="ARBA00022670"/>
    </source>
</evidence>
<dbReference type="EC" id="3.4.16.4" evidence="6"/>
<keyword evidence="22" id="KW-0961">Cell wall biogenesis/degradation</keyword>
<keyword evidence="10" id="KW-0645">Protease</keyword>
<reference evidence="31 32" key="1">
    <citation type="submission" date="2018-08" db="EMBL/GenBank/DDBJ databases">
        <title>Murine metabolic-syndrome-specific gut microbial biobank.</title>
        <authorList>
            <person name="Liu C."/>
        </authorList>
    </citation>
    <scope>NUCLEOTIDE SEQUENCE [LARGE SCALE GENOMIC DNA]</scope>
    <source>
        <strain evidence="31 32">28</strain>
    </source>
</reference>
<dbReference type="RefSeq" id="WP_160202399.1">
    <property type="nucleotide sequence ID" value="NZ_QXWK01000019.1"/>
</dbReference>
<evidence type="ECO:0000256" key="28">
    <source>
        <dbReference type="SAM" id="Phobius"/>
    </source>
</evidence>
<dbReference type="GO" id="GO:0008658">
    <property type="term" value="F:penicillin binding"/>
    <property type="evidence" value="ECO:0007669"/>
    <property type="project" value="InterPro"/>
</dbReference>
<keyword evidence="15" id="KW-0133">Cell shape</keyword>
<gene>
    <name evidence="31" type="ORF">D0435_10655</name>
</gene>
<evidence type="ECO:0000313" key="31">
    <source>
        <dbReference type="EMBL" id="NBH62112.1"/>
    </source>
</evidence>
<proteinExistence type="inferred from homology"/>
<dbReference type="GO" id="GO:0009252">
    <property type="term" value="P:peptidoglycan biosynthetic process"/>
    <property type="evidence" value="ECO:0007669"/>
    <property type="project" value="UniProtKB-UniPathway"/>
</dbReference>
<dbReference type="InterPro" id="IPR036950">
    <property type="entry name" value="PBP_transglycosylase"/>
</dbReference>
<evidence type="ECO:0000256" key="8">
    <source>
        <dbReference type="ARBA" id="ARBA00022475"/>
    </source>
</evidence>
<dbReference type="GO" id="GO:0071555">
    <property type="term" value="P:cell wall organization"/>
    <property type="evidence" value="ECO:0007669"/>
    <property type="project" value="UniProtKB-KW"/>
</dbReference>
<dbReference type="EMBL" id="QXWK01000019">
    <property type="protein sequence ID" value="NBH62112.1"/>
    <property type="molecule type" value="Genomic_DNA"/>
</dbReference>
<dbReference type="InterPro" id="IPR023346">
    <property type="entry name" value="Lysozyme-like_dom_sf"/>
</dbReference>
<keyword evidence="12" id="KW-0808">Transferase</keyword>
<comment type="similarity">
    <text evidence="4">In the C-terminal section; belongs to the transpeptidase family.</text>
</comment>
<keyword evidence="32" id="KW-1185">Reference proteome</keyword>
<dbReference type="InterPro" id="IPR001460">
    <property type="entry name" value="PCN-bd_Tpept"/>
</dbReference>